<dbReference type="InterPro" id="IPR011009">
    <property type="entry name" value="Kinase-like_dom_sf"/>
</dbReference>
<proteinExistence type="predicted"/>
<dbReference type="Gene3D" id="3.30.200.20">
    <property type="entry name" value="Phosphorylase Kinase, domain 1"/>
    <property type="match status" value="1"/>
</dbReference>
<dbReference type="EMBL" id="JAHZIK010002724">
    <property type="protein sequence ID" value="MBW7461147.1"/>
    <property type="molecule type" value="Genomic_DNA"/>
</dbReference>
<evidence type="ECO:0000313" key="1">
    <source>
        <dbReference type="EMBL" id="MBW7461147.1"/>
    </source>
</evidence>
<feature type="non-terminal residue" evidence="1">
    <location>
        <position position="143"/>
    </location>
</feature>
<dbReference type="Proteomes" id="UP001519887">
    <property type="component" value="Unassembled WGS sequence"/>
</dbReference>
<accession>A0ABS7CJL1</accession>
<sequence length="143" mass="16164">MHHNLIVEGTGLQFMTQDVEENWAAEIAVHLKNRFGLSVREAAPIDKGWLNVKWKMITDQGPVFVKYYHPERYKLHARPERRSAIEKTLQLQNGLSAAGIPCPGVYLFNGQFIQETPSGLFYTVLDWVDGYTAQAGCLNAAQM</sequence>
<evidence type="ECO:0000313" key="2">
    <source>
        <dbReference type="Proteomes" id="UP001519887"/>
    </source>
</evidence>
<dbReference type="SUPFAM" id="SSF56112">
    <property type="entry name" value="Protein kinase-like (PK-like)"/>
    <property type="match status" value="1"/>
</dbReference>
<gene>
    <name evidence="1" type="ORF">K0U00_44545</name>
</gene>
<name>A0ABS7CJL1_9BACL</name>
<keyword evidence="2" id="KW-1185">Reference proteome</keyword>
<protein>
    <submittedName>
        <fullName evidence="1">Aminoglycoside phosphotransferase family protein</fullName>
    </submittedName>
</protein>
<comment type="caution">
    <text evidence="1">The sequence shown here is derived from an EMBL/GenBank/DDBJ whole genome shotgun (WGS) entry which is preliminary data.</text>
</comment>
<reference evidence="1 2" key="1">
    <citation type="submission" date="2021-07" db="EMBL/GenBank/DDBJ databases">
        <title>Paenibacillus radiodurans sp. nov., isolated from the southeastern edge of Tengger Desert.</title>
        <authorList>
            <person name="Zhang G."/>
        </authorList>
    </citation>
    <scope>NUCLEOTIDE SEQUENCE [LARGE SCALE GENOMIC DNA]</scope>
    <source>
        <strain evidence="1 2">CCM 7311</strain>
    </source>
</reference>
<organism evidence="1 2">
    <name type="scientific">Paenibacillus sepulcri</name>
    <dbReference type="NCBI Taxonomy" id="359917"/>
    <lineage>
        <taxon>Bacteria</taxon>
        <taxon>Bacillati</taxon>
        <taxon>Bacillota</taxon>
        <taxon>Bacilli</taxon>
        <taxon>Bacillales</taxon>
        <taxon>Paenibacillaceae</taxon>
        <taxon>Paenibacillus</taxon>
    </lineage>
</organism>